<dbReference type="Proteomes" id="UP001275084">
    <property type="component" value="Unassembled WGS sequence"/>
</dbReference>
<evidence type="ECO:0000256" key="1">
    <source>
        <dbReference type="SAM" id="MobiDB-lite"/>
    </source>
</evidence>
<feature type="region of interest" description="Disordered" evidence="1">
    <location>
        <begin position="1"/>
        <end position="122"/>
    </location>
</feature>
<feature type="compositionally biased region" description="Low complexity" evidence="1">
    <location>
        <begin position="71"/>
        <end position="105"/>
    </location>
</feature>
<accession>A0AAJ0H9X0</accession>
<evidence type="ECO:0000313" key="2">
    <source>
        <dbReference type="EMBL" id="KAK3344218.1"/>
    </source>
</evidence>
<dbReference type="AlphaFoldDB" id="A0AAJ0H9X0"/>
<feature type="compositionally biased region" description="Basic residues" evidence="1">
    <location>
        <begin position="15"/>
        <end position="26"/>
    </location>
</feature>
<keyword evidence="3" id="KW-1185">Reference proteome</keyword>
<evidence type="ECO:0000313" key="3">
    <source>
        <dbReference type="Proteomes" id="UP001275084"/>
    </source>
</evidence>
<organism evidence="2 3">
    <name type="scientific">Lasiosphaeria hispida</name>
    <dbReference type="NCBI Taxonomy" id="260671"/>
    <lineage>
        <taxon>Eukaryota</taxon>
        <taxon>Fungi</taxon>
        <taxon>Dikarya</taxon>
        <taxon>Ascomycota</taxon>
        <taxon>Pezizomycotina</taxon>
        <taxon>Sordariomycetes</taxon>
        <taxon>Sordariomycetidae</taxon>
        <taxon>Sordariales</taxon>
        <taxon>Lasiosphaeriaceae</taxon>
        <taxon>Lasiosphaeria</taxon>
    </lineage>
</organism>
<comment type="caution">
    <text evidence="2">The sequence shown here is derived from an EMBL/GenBank/DDBJ whole genome shotgun (WGS) entry which is preliminary data.</text>
</comment>
<reference evidence="2" key="2">
    <citation type="submission" date="2023-06" db="EMBL/GenBank/DDBJ databases">
        <authorList>
            <consortium name="Lawrence Berkeley National Laboratory"/>
            <person name="Haridas S."/>
            <person name="Hensen N."/>
            <person name="Bonometti L."/>
            <person name="Westerberg I."/>
            <person name="Brannstrom I.O."/>
            <person name="Guillou S."/>
            <person name="Cros-Aarteil S."/>
            <person name="Calhoun S."/>
            <person name="Kuo A."/>
            <person name="Mondo S."/>
            <person name="Pangilinan J."/>
            <person name="Riley R."/>
            <person name="Labutti K."/>
            <person name="Andreopoulos B."/>
            <person name="Lipzen A."/>
            <person name="Chen C."/>
            <person name="Yanf M."/>
            <person name="Daum C."/>
            <person name="Ng V."/>
            <person name="Clum A."/>
            <person name="Steindorff A."/>
            <person name="Ohm R."/>
            <person name="Martin F."/>
            <person name="Silar P."/>
            <person name="Natvig D."/>
            <person name="Lalanne C."/>
            <person name="Gautier V."/>
            <person name="Ament-Velasquez S.L."/>
            <person name="Kruys A."/>
            <person name="Hutchinson M.I."/>
            <person name="Powell A.J."/>
            <person name="Barry K."/>
            <person name="Miller A.N."/>
            <person name="Grigoriev I.V."/>
            <person name="Debuchy R."/>
            <person name="Gladieux P."/>
            <person name="Thoren M.H."/>
            <person name="Johannesson H."/>
        </authorList>
    </citation>
    <scope>NUCLEOTIDE SEQUENCE</scope>
    <source>
        <strain evidence="2">CBS 955.72</strain>
    </source>
</reference>
<gene>
    <name evidence="2" type="ORF">B0T25DRAFT_320959</name>
</gene>
<sequence>MLCLPTSDMAGTTKTKSRRSSKRSTKSTRSPVAAAWLTLTSSHVAQAPVSEPHHPQGSGPQAARPPRRSPQRTPLRTHMARTPTTPRAPAARMGSPRPSTTTTRRSMSDCRASRENPMRTLASPPMRSKRLVLLTGSRMYSTGIPETRARMTSAGGLALYFELRHYLSNLSS</sequence>
<feature type="compositionally biased region" description="Basic and acidic residues" evidence="1">
    <location>
        <begin position="106"/>
        <end position="117"/>
    </location>
</feature>
<protein>
    <submittedName>
        <fullName evidence="2">Uncharacterized protein</fullName>
    </submittedName>
</protein>
<proteinExistence type="predicted"/>
<reference evidence="2" key="1">
    <citation type="journal article" date="2023" name="Mol. Phylogenet. Evol.">
        <title>Genome-scale phylogeny and comparative genomics of the fungal order Sordariales.</title>
        <authorList>
            <person name="Hensen N."/>
            <person name="Bonometti L."/>
            <person name="Westerberg I."/>
            <person name="Brannstrom I.O."/>
            <person name="Guillou S."/>
            <person name="Cros-Aarteil S."/>
            <person name="Calhoun S."/>
            <person name="Haridas S."/>
            <person name="Kuo A."/>
            <person name="Mondo S."/>
            <person name="Pangilinan J."/>
            <person name="Riley R."/>
            <person name="LaButti K."/>
            <person name="Andreopoulos B."/>
            <person name="Lipzen A."/>
            <person name="Chen C."/>
            <person name="Yan M."/>
            <person name="Daum C."/>
            <person name="Ng V."/>
            <person name="Clum A."/>
            <person name="Steindorff A."/>
            <person name="Ohm R.A."/>
            <person name="Martin F."/>
            <person name="Silar P."/>
            <person name="Natvig D.O."/>
            <person name="Lalanne C."/>
            <person name="Gautier V."/>
            <person name="Ament-Velasquez S.L."/>
            <person name="Kruys A."/>
            <person name="Hutchinson M.I."/>
            <person name="Powell A.J."/>
            <person name="Barry K."/>
            <person name="Miller A.N."/>
            <person name="Grigoriev I.V."/>
            <person name="Debuchy R."/>
            <person name="Gladieux P."/>
            <person name="Hiltunen Thoren M."/>
            <person name="Johannesson H."/>
        </authorList>
    </citation>
    <scope>NUCLEOTIDE SEQUENCE</scope>
    <source>
        <strain evidence="2">CBS 955.72</strain>
    </source>
</reference>
<dbReference type="EMBL" id="JAUIQD010000007">
    <property type="protein sequence ID" value="KAK3344218.1"/>
    <property type="molecule type" value="Genomic_DNA"/>
</dbReference>
<name>A0AAJ0H9X0_9PEZI</name>